<feature type="domain" description="HTH araC/xylS-type" evidence="4">
    <location>
        <begin position="243"/>
        <end position="325"/>
    </location>
</feature>
<evidence type="ECO:0000313" key="6">
    <source>
        <dbReference type="EMBL" id="OXA91997.1"/>
    </source>
</evidence>
<dbReference type="InterPro" id="IPR018060">
    <property type="entry name" value="HTH_AraC"/>
</dbReference>
<proteinExistence type="predicted"/>
<dbReference type="PROSITE" id="PS01124">
    <property type="entry name" value="HTH_ARAC_FAMILY_2"/>
    <property type="match status" value="1"/>
</dbReference>
<organism evidence="5 7">
    <name type="scientific">Flavobacterium hydatis</name>
    <name type="common">Cytophaga aquatilis</name>
    <dbReference type="NCBI Taxonomy" id="991"/>
    <lineage>
        <taxon>Bacteria</taxon>
        <taxon>Pseudomonadati</taxon>
        <taxon>Bacteroidota</taxon>
        <taxon>Flavobacteriia</taxon>
        <taxon>Flavobacteriales</taxon>
        <taxon>Flavobacteriaceae</taxon>
        <taxon>Flavobacterium</taxon>
    </lineage>
</organism>
<dbReference type="PANTHER" id="PTHR43280">
    <property type="entry name" value="ARAC-FAMILY TRANSCRIPTIONAL REGULATOR"/>
    <property type="match status" value="1"/>
</dbReference>
<dbReference type="STRING" id="991.IW20_15425"/>
<evidence type="ECO:0000256" key="2">
    <source>
        <dbReference type="ARBA" id="ARBA00023125"/>
    </source>
</evidence>
<dbReference type="AlphaFoldDB" id="A0A086AED9"/>
<name>A0A086AED9_FLAHY</name>
<evidence type="ECO:0000313" key="8">
    <source>
        <dbReference type="Proteomes" id="UP000198424"/>
    </source>
</evidence>
<dbReference type="Proteomes" id="UP000198424">
    <property type="component" value="Unassembled WGS sequence"/>
</dbReference>
<evidence type="ECO:0000256" key="3">
    <source>
        <dbReference type="ARBA" id="ARBA00023163"/>
    </source>
</evidence>
<evidence type="ECO:0000313" key="5">
    <source>
        <dbReference type="EMBL" id="KFF15053.1"/>
    </source>
</evidence>
<evidence type="ECO:0000259" key="4">
    <source>
        <dbReference type="PROSITE" id="PS01124"/>
    </source>
</evidence>
<dbReference type="EMBL" id="MUGY01000024">
    <property type="protein sequence ID" value="OXA91997.1"/>
    <property type="molecule type" value="Genomic_DNA"/>
</dbReference>
<dbReference type="eggNOG" id="COG2207">
    <property type="taxonomic scope" value="Bacteria"/>
</dbReference>
<comment type="caution">
    <text evidence="5">The sequence shown here is derived from an EMBL/GenBank/DDBJ whole genome shotgun (WGS) entry which is preliminary data.</text>
</comment>
<gene>
    <name evidence="6" type="ORF">B0A62_16505</name>
    <name evidence="5" type="ORF">IW20_15425</name>
</gene>
<dbReference type="InterPro" id="IPR009057">
    <property type="entry name" value="Homeodomain-like_sf"/>
</dbReference>
<dbReference type="Pfam" id="PF12833">
    <property type="entry name" value="HTH_18"/>
    <property type="match status" value="1"/>
</dbReference>
<accession>A0A086AED9</accession>
<dbReference type="PANTHER" id="PTHR43280:SF2">
    <property type="entry name" value="HTH-TYPE TRANSCRIPTIONAL REGULATOR EXSA"/>
    <property type="match status" value="1"/>
</dbReference>
<keyword evidence="2" id="KW-0238">DNA-binding</keyword>
<dbReference type="OrthoDB" id="2666928at2"/>
<dbReference type="SMART" id="SM00342">
    <property type="entry name" value="HTH_ARAC"/>
    <property type="match status" value="1"/>
</dbReference>
<protein>
    <recommendedName>
        <fullName evidence="4">HTH araC/xylS-type domain-containing protein</fullName>
    </recommendedName>
</protein>
<dbReference type="GO" id="GO:0003700">
    <property type="term" value="F:DNA-binding transcription factor activity"/>
    <property type="evidence" value="ECO:0007669"/>
    <property type="project" value="InterPro"/>
</dbReference>
<dbReference type="Proteomes" id="UP000028712">
    <property type="component" value="Unassembled WGS sequence"/>
</dbReference>
<keyword evidence="1" id="KW-0805">Transcription regulation</keyword>
<keyword evidence="3" id="KW-0804">Transcription</keyword>
<sequence length="326" mass="37139">MKVIKHYYSLGTEWIDVLAEAMGGTVNSNFIKGDNDIYTGTHFVLTIEDRISAMVIDTTYKESVLLNYINEKNSFVGLYFYITNNNVNFILDDKASVVGKSDYNLTIIDTELETDYAVEKGTGIYVICIFIDKTALKGYVDKMPKLRSVSKDVFDTEKNTIISMGRMNTESSILINDFKKIPYENPLFEFYFRGLVYQLIGNYLDQLLTKKFIIGKVIGDDIKSIIASKNSMLESIDQVFPGVDFLADQVFMSPSKYKKLFTKISGVSPGAFFYSNKLERAKELLETGQYTVSEVSDKLNYANISYLAKRFNSKYGVFPKEYQNLL</sequence>
<reference evidence="5 7" key="1">
    <citation type="submission" date="2014-07" db="EMBL/GenBank/DDBJ databases">
        <title>Genome of Flavobacterium hydatis DSM 2063.</title>
        <authorList>
            <person name="Pipes S.E."/>
            <person name="Stropko S.J."/>
            <person name="Newman J.D."/>
        </authorList>
    </citation>
    <scope>NUCLEOTIDE SEQUENCE [LARGE SCALE GENOMIC DNA]</scope>
    <source>
        <strain evidence="5 7">DSM 2063</strain>
    </source>
</reference>
<dbReference type="GO" id="GO:0043565">
    <property type="term" value="F:sequence-specific DNA binding"/>
    <property type="evidence" value="ECO:0007669"/>
    <property type="project" value="InterPro"/>
</dbReference>
<dbReference type="SUPFAM" id="SSF46689">
    <property type="entry name" value="Homeodomain-like"/>
    <property type="match status" value="1"/>
</dbReference>
<dbReference type="Gene3D" id="1.10.10.60">
    <property type="entry name" value="Homeodomain-like"/>
    <property type="match status" value="2"/>
</dbReference>
<keyword evidence="8" id="KW-1185">Reference proteome</keyword>
<evidence type="ECO:0000313" key="7">
    <source>
        <dbReference type="Proteomes" id="UP000028712"/>
    </source>
</evidence>
<dbReference type="RefSeq" id="WP_035623917.1">
    <property type="nucleotide sequence ID" value="NZ_JBEWQG010000021.1"/>
</dbReference>
<evidence type="ECO:0000256" key="1">
    <source>
        <dbReference type="ARBA" id="ARBA00023015"/>
    </source>
</evidence>
<reference evidence="6 8" key="2">
    <citation type="submission" date="2016-11" db="EMBL/GenBank/DDBJ databases">
        <title>Whole genomes of Flavobacteriaceae.</title>
        <authorList>
            <person name="Stine C."/>
            <person name="Li C."/>
            <person name="Tadesse D."/>
        </authorList>
    </citation>
    <scope>NUCLEOTIDE SEQUENCE [LARGE SCALE GENOMIC DNA]</scope>
    <source>
        <strain evidence="6 8">ATCC 29551</strain>
    </source>
</reference>
<dbReference type="EMBL" id="JPRM01000024">
    <property type="protein sequence ID" value="KFF15053.1"/>
    <property type="molecule type" value="Genomic_DNA"/>
</dbReference>